<feature type="transmembrane region" description="Helical" evidence="2">
    <location>
        <begin position="131"/>
        <end position="153"/>
    </location>
</feature>
<dbReference type="RefSeq" id="WP_172159812.1">
    <property type="nucleotide sequence ID" value="NZ_WOEZ01000008.1"/>
</dbReference>
<evidence type="ECO:0008006" key="5">
    <source>
        <dbReference type="Google" id="ProtNLM"/>
    </source>
</evidence>
<name>A0A972SHB2_9BURK</name>
<evidence type="ECO:0000256" key="2">
    <source>
        <dbReference type="SAM" id="Phobius"/>
    </source>
</evidence>
<accession>A0A972SHB2</accession>
<organism evidence="3 4">
    <name type="scientific">Paraburkholderia elongata</name>
    <dbReference type="NCBI Taxonomy" id="2675747"/>
    <lineage>
        <taxon>Bacteria</taxon>
        <taxon>Pseudomonadati</taxon>
        <taxon>Pseudomonadota</taxon>
        <taxon>Betaproteobacteria</taxon>
        <taxon>Burkholderiales</taxon>
        <taxon>Burkholderiaceae</taxon>
        <taxon>Paraburkholderia</taxon>
    </lineage>
</organism>
<dbReference type="AlphaFoldDB" id="A0A972SHB2"/>
<comment type="caution">
    <text evidence="3">The sequence shown here is derived from an EMBL/GenBank/DDBJ whole genome shotgun (WGS) entry which is preliminary data.</text>
</comment>
<dbReference type="EMBL" id="WOEZ01000008">
    <property type="protein sequence ID" value="NPT53305.1"/>
    <property type="molecule type" value="Genomic_DNA"/>
</dbReference>
<evidence type="ECO:0000256" key="1">
    <source>
        <dbReference type="SAM" id="MobiDB-lite"/>
    </source>
</evidence>
<dbReference type="Proteomes" id="UP000655523">
    <property type="component" value="Unassembled WGS sequence"/>
</dbReference>
<protein>
    <recommendedName>
        <fullName evidence="5">Transmembrane protein</fullName>
    </recommendedName>
</protein>
<feature type="region of interest" description="Disordered" evidence="1">
    <location>
        <begin position="1"/>
        <end position="22"/>
    </location>
</feature>
<evidence type="ECO:0000313" key="4">
    <source>
        <dbReference type="Proteomes" id="UP000655523"/>
    </source>
</evidence>
<evidence type="ECO:0000313" key="3">
    <source>
        <dbReference type="EMBL" id="NPT53305.1"/>
    </source>
</evidence>
<reference evidence="3 4" key="1">
    <citation type="submission" date="2019-11" db="EMBL/GenBank/DDBJ databases">
        <title>Metabolism of dissolved organic matter in forest soils.</title>
        <authorList>
            <person name="Cyle K.T."/>
            <person name="Wilhelm R.C."/>
            <person name="Martinez C.E."/>
        </authorList>
    </citation>
    <scope>NUCLEOTIDE SEQUENCE [LARGE SCALE GENOMIC DNA]</scope>
    <source>
        <strain evidence="3 4">5N</strain>
    </source>
</reference>
<gene>
    <name evidence="3" type="ORF">GNZ13_01410</name>
</gene>
<keyword evidence="4" id="KW-1185">Reference proteome</keyword>
<sequence>MNKMGRLGSSADTRSRASRSSQNAGLTSVRFATVLGGLCAFALLCMFSLQANAALLAVGTPRVLHADNSRPAVALAARDAVAQLGQPAHDTHSRGETATGASFVLASSDRRYVTSQLAAGAHDTEIDRQTWLLALAAPAVVTLAGACLSRAALRRAAEKRRRAEDEWTRRCDAAEAREQAARVEASVQANAAAKQERLWLLGAMRL</sequence>
<proteinExistence type="predicted"/>
<keyword evidence="2" id="KW-0812">Transmembrane</keyword>
<keyword evidence="2" id="KW-1133">Transmembrane helix</keyword>
<keyword evidence="2" id="KW-0472">Membrane</keyword>